<protein>
    <submittedName>
        <fullName evidence="1">Uncharacterized protein</fullName>
    </submittedName>
</protein>
<dbReference type="RefSeq" id="WP_133874509.1">
    <property type="nucleotide sequence ID" value="NZ_BOMD01000006.1"/>
</dbReference>
<name>A0A4R6JZP6_9ACTN</name>
<comment type="caution">
    <text evidence="1">The sequence shown here is derived from an EMBL/GenBank/DDBJ whole genome shotgun (WGS) entry which is preliminary data.</text>
</comment>
<evidence type="ECO:0000313" key="1">
    <source>
        <dbReference type="EMBL" id="TDO40315.1"/>
    </source>
</evidence>
<accession>A0A4R6JZP6</accession>
<evidence type="ECO:0000313" key="2">
    <source>
        <dbReference type="Proteomes" id="UP000294901"/>
    </source>
</evidence>
<proteinExistence type="predicted"/>
<keyword evidence="2" id="KW-1185">Reference proteome</keyword>
<dbReference type="OrthoDB" id="3297081at2"/>
<reference evidence="1 2" key="1">
    <citation type="submission" date="2019-03" db="EMBL/GenBank/DDBJ databases">
        <title>Sequencing the genomes of 1000 actinobacteria strains.</title>
        <authorList>
            <person name="Klenk H.-P."/>
        </authorList>
    </citation>
    <scope>NUCLEOTIDE SEQUENCE [LARGE SCALE GENOMIC DNA]</scope>
    <source>
        <strain evidence="1 2">DSM 43805</strain>
    </source>
</reference>
<organism evidence="1 2">
    <name type="scientific">Paractinoplanes brasiliensis</name>
    <dbReference type="NCBI Taxonomy" id="52695"/>
    <lineage>
        <taxon>Bacteria</taxon>
        <taxon>Bacillati</taxon>
        <taxon>Actinomycetota</taxon>
        <taxon>Actinomycetes</taxon>
        <taxon>Micromonosporales</taxon>
        <taxon>Micromonosporaceae</taxon>
        <taxon>Paractinoplanes</taxon>
    </lineage>
</organism>
<dbReference type="AlphaFoldDB" id="A0A4R6JZP6"/>
<dbReference type="Proteomes" id="UP000294901">
    <property type="component" value="Unassembled WGS sequence"/>
</dbReference>
<sequence>MKVWWVTVASVALLGGVVVALLPSAPDTSRGSDDEAMVMVGREHNDGTVRFTIEGRTVRGLYPGAVKQMRTTVVNPSRHRLRVQKLDGKVVSTSRRSCPIRNLQVRPYDGKLPQFIEPYGRVTLSGALPVAMPPDAPSNCAGVRFTIALSGVGRQEGR</sequence>
<gene>
    <name evidence="1" type="ORF">C8E87_4027</name>
</gene>
<dbReference type="EMBL" id="SNWR01000001">
    <property type="protein sequence ID" value="TDO40315.1"/>
    <property type="molecule type" value="Genomic_DNA"/>
</dbReference>